<reference evidence="2" key="2">
    <citation type="submission" date="2018-05" db="EMBL/GenBank/DDBJ databases">
        <title>OmerRS3 (Oryza meridionalis Reference Sequence Version 3).</title>
        <authorList>
            <person name="Zhang J."/>
            <person name="Kudrna D."/>
            <person name="Lee S."/>
            <person name="Talag J."/>
            <person name="Welchert J."/>
            <person name="Wing R.A."/>
        </authorList>
    </citation>
    <scope>NUCLEOTIDE SEQUENCE [LARGE SCALE GENOMIC DNA]</scope>
    <source>
        <strain evidence="2">cv. OR44</strain>
    </source>
</reference>
<proteinExistence type="predicted"/>
<feature type="compositionally biased region" description="Basic and acidic residues" evidence="1">
    <location>
        <begin position="43"/>
        <end position="52"/>
    </location>
</feature>
<dbReference type="Proteomes" id="UP000008021">
    <property type="component" value="Chromosome 6"/>
</dbReference>
<sequence>MVSMGCMLGCQAGGSSDSTCLSRYGVSIDASRSDYSGGQKPEAGARGDERKKEQMKNIMRTLKGIILAVARWTCPPSSTRPLGTSSCSRWRSRSSVCVAQAAKCATGRPDIDSDLAQRLTGMRMESRWRGRRAEASERRP</sequence>
<dbReference type="Gramene" id="OMERI06G11910.1">
    <property type="protein sequence ID" value="OMERI06G11910.1"/>
    <property type="gene ID" value="OMERI06G11910"/>
</dbReference>
<evidence type="ECO:0000256" key="1">
    <source>
        <dbReference type="SAM" id="MobiDB-lite"/>
    </source>
</evidence>
<protein>
    <submittedName>
        <fullName evidence="2">Uncharacterized protein</fullName>
    </submittedName>
</protein>
<dbReference type="AlphaFoldDB" id="A0A0E0E0A2"/>
<name>A0A0E0E0A2_9ORYZ</name>
<dbReference type="EnsemblPlants" id="OMERI06G11910.1">
    <property type="protein sequence ID" value="OMERI06G11910.1"/>
    <property type="gene ID" value="OMERI06G11910"/>
</dbReference>
<evidence type="ECO:0000313" key="2">
    <source>
        <dbReference type="EnsemblPlants" id="OMERI06G11910.1"/>
    </source>
</evidence>
<organism evidence="2">
    <name type="scientific">Oryza meridionalis</name>
    <dbReference type="NCBI Taxonomy" id="40149"/>
    <lineage>
        <taxon>Eukaryota</taxon>
        <taxon>Viridiplantae</taxon>
        <taxon>Streptophyta</taxon>
        <taxon>Embryophyta</taxon>
        <taxon>Tracheophyta</taxon>
        <taxon>Spermatophyta</taxon>
        <taxon>Magnoliopsida</taxon>
        <taxon>Liliopsida</taxon>
        <taxon>Poales</taxon>
        <taxon>Poaceae</taxon>
        <taxon>BOP clade</taxon>
        <taxon>Oryzoideae</taxon>
        <taxon>Oryzeae</taxon>
        <taxon>Oryzinae</taxon>
        <taxon>Oryza</taxon>
    </lineage>
</organism>
<accession>A0A0E0E0A2</accession>
<keyword evidence="3" id="KW-1185">Reference proteome</keyword>
<evidence type="ECO:0000313" key="3">
    <source>
        <dbReference type="Proteomes" id="UP000008021"/>
    </source>
</evidence>
<reference evidence="2" key="1">
    <citation type="submission" date="2015-04" db="UniProtKB">
        <authorList>
            <consortium name="EnsemblPlants"/>
        </authorList>
    </citation>
    <scope>IDENTIFICATION</scope>
</reference>
<dbReference type="HOGENOM" id="CLU_1838339_0_0_1"/>
<feature type="region of interest" description="Disordered" evidence="1">
    <location>
        <begin position="30"/>
        <end position="52"/>
    </location>
</feature>